<feature type="domain" description="TauD/TfdA-like" evidence="9">
    <location>
        <begin position="671"/>
        <end position="1012"/>
    </location>
</feature>
<evidence type="ECO:0000256" key="4">
    <source>
        <dbReference type="ARBA" id="ARBA00022964"/>
    </source>
</evidence>
<evidence type="ECO:0000256" key="2">
    <source>
        <dbReference type="ARBA" id="ARBA00005896"/>
    </source>
</evidence>
<evidence type="ECO:0000256" key="1">
    <source>
        <dbReference type="ARBA" id="ARBA00001954"/>
    </source>
</evidence>
<evidence type="ECO:0000256" key="8">
    <source>
        <dbReference type="SAM" id="MobiDB-lite"/>
    </source>
</evidence>
<comment type="caution">
    <text evidence="10">The sequence shown here is derived from an EMBL/GenBank/DDBJ whole genome shotgun (WGS) entry which is preliminary data.</text>
</comment>
<name>A0A8H6RE23_9PEZI</name>
<dbReference type="EMBL" id="JABCIY010000189">
    <property type="protein sequence ID" value="KAF7189393.1"/>
    <property type="molecule type" value="Genomic_DNA"/>
</dbReference>
<feature type="compositionally biased region" description="Low complexity" evidence="8">
    <location>
        <begin position="239"/>
        <end position="258"/>
    </location>
</feature>
<sequence length="1030" mass="112827">MYFLMAERERASRDRESSSTTRRQSFRRSLADAELPEEDLERLEAKRKQLDESIHKYIAAKEREYKSFEKELIQKHKAGAASDAQRTRRTSSESTTARDPSNSPRLAGQSSNAVNALLSAGVRREQIGSPLAVTAVVDDDEPGTTLEARQSVAGLTDRRASIERDREFIGVFTPAFLPALDVNNAPHVDGEEAEAERERADSAPPLSNASIKQNAGPDGVQRANSDPVVQANPKRPVHLQLSGRTSSSGSSADGKLPSALKSPTHRPRKKRVSLAVGDSIVAPSDNVPLTFNSHNNTPSHSRTRSPASSERSNGKAPATADVPRSINPAESSTAPFSPLARATMTSQSNKAEQSRQDSPDAVVASSSSAPHIPVPSTSPSKVDVDGDLDFGLGGDEALSDQAMEDSAVESEDDITGHVARLGTSPNSEDVIYESSEGLIPEGAEESDDHAEHIEFRPSSVQQSNIPGFRRPSATIDPVYMGSNYDRAEHSAVTNEIYGSSFNRPSSKGSFTAGSLGESFMAQNAERLMRNRAASGETQTSLDTSNVKAFTSGLLFVSGHCVVNDLHSVGSVKMCRIDVLLHNAADDERRSKSAIRRFAYVSPHLLFFGLLRPGRAITPGSAFGIKPASSPLRYTDRTFTHNNHQLQQYTKDKTMAIQSKITVHKIASESSKLDFGAEIRGADLENLNETDFEVIRRALYENQVVVFKGQQDLSPRAQYELTRLFDPDCTSYGHGKTIDAKRSILHPDLKTIPHQPQVQVIGNGKVSEFEGLKDITLKHPHHKSFHKDVISEEDDRDNTRFYRWHIDAALYDLNPPRVTSLMAVSVPKTEYQSLRYDDGSDDKLSVPRGSTAFVSSYKMYDLLSEKDKEFARTTKVQYAAHPYVWMSPAKSRSDGLGLVSEGLELPKSELPEIDESKVKILPMCWRNPVTGKLALQVHPSAVEKLHLADGTVIDDLEEVREIVHRLQRPGIAPELVYAVDWEAGDLALFNNHGVLHSVTGSFLPEEVRIFRQCNLASSEEPLGPLPVAAAA</sequence>
<dbReference type="SUPFAM" id="SSF51197">
    <property type="entry name" value="Clavaminate synthase-like"/>
    <property type="match status" value="1"/>
</dbReference>
<keyword evidence="11" id="KW-1185">Reference proteome</keyword>
<evidence type="ECO:0000256" key="6">
    <source>
        <dbReference type="ARBA" id="ARBA00023004"/>
    </source>
</evidence>
<evidence type="ECO:0000313" key="11">
    <source>
        <dbReference type="Proteomes" id="UP000660729"/>
    </source>
</evidence>
<dbReference type="AlphaFoldDB" id="A0A8H6RE23"/>
<dbReference type="Pfam" id="PF02668">
    <property type="entry name" value="TauD"/>
    <property type="match status" value="1"/>
</dbReference>
<keyword evidence="6" id="KW-0408">Iron</keyword>
<dbReference type="Gene3D" id="3.60.130.10">
    <property type="entry name" value="Clavaminate synthase-like"/>
    <property type="match status" value="1"/>
</dbReference>
<accession>A0A8H6RE23</accession>
<feature type="region of interest" description="Disordered" evidence="8">
    <location>
        <begin position="188"/>
        <end position="384"/>
    </location>
</feature>
<evidence type="ECO:0000256" key="5">
    <source>
        <dbReference type="ARBA" id="ARBA00023002"/>
    </source>
</evidence>
<feature type="compositionally biased region" description="Basic and acidic residues" evidence="8">
    <location>
        <begin position="1"/>
        <end position="17"/>
    </location>
</feature>
<dbReference type="GO" id="GO:0046872">
    <property type="term" value="F:metal ion binding"/>
    <property type="evidence" value="ECO:0007669"/>
    <property type="project" value="UniProtKB-KW"/>
</dbReference>
<keyword evidence="3" id="KW-0479">Metal-binding</keyword>
<feature type="compositionally biased region" description="Polar residues" evidence="8">
    <location>
        <begin position="99"/>
        <end position="111"/>
    </location>
</feature>
<proteinExistence type="inferred from homology"/>
<feature type="compositionally biased region" description="Low complexity" evidence="8">
    <location>
        <begin position="359"/>
        <end position="375"/>
    </location>
</feature>
<keyword evidence="5" id="KW-0560">Oxidoreductase</keyword>
<feature type="compositionally biased region" description="Basic residues" evidence="8">
    <location>
        <begin position="263"/>
        <end position="272"/>
    </location>
</feature>
<feature type="region of interest" description="Disordered" evidence="8">
    <location>
        <begin position="1"/>
        <end position="33"/>
    </location>
</feature>
<comment type="similarity">
    <text evidence="2">Belongs to the TfdA dioxygenase family.</text>
</comment>
<dbReference type="InterPro" id="IPR051178">
    <property type="entry name" value="TfdA_dioxygenase"/>
</dbReference>
<keyword evidence="7" id="KW-0175">Coiled coil</keyword>
<organism evidence="10 11">
    <name type="scientific">Pseudocercospora fuligena</name>
    <dbReference type="NCBI Taxonomy" id="685502"/>
    <lineage>
        <taxon>Eukaryota</taxon>
        <taxon>Fungi</taxon>
        <taxon>Dikarya</taxon>
        <taxon>Ascomycota</taxon>
        <taxon>Pezizomycotina</taxon>
        <taxon>Dothideomycetes</taxon>
        <taxon>Dothideomycetidae</taxon>
        <taxon>Mycosphaerellales</taxon>
        <taxon>Mycosphaerellaceae</taxon>
        <taxon>Pseudocercospora</taxon>
    </lineage>
</organism>
<dbReference type="PANTHER" id="PTHR43779:SF2">
    <property type="entry name" value="ALPHA-KETOGLUTARATE-DEPENDENT XANTHINE DIOXYGENASE XAN1"/>
    <property type="match status" value="1"/>
</dbReference>
<gene>
    <name evidence="10" type="ORF">HII31_09238</name>
</gene>
<reference evidence="10" key="1">
    <citation type="submission" date="2020-04" db="EMBL/GenBank/DDBJ databases">
        <title>Draft genome resource of the tomato pathogen Pseudocercospora fuligena.</title>
        <authorList>
            <person name="Zaccaron A."/>
        </authorList>
    </citation>
    <scope>NUCLEOTIDE SEQUENCE</scope>
    <source>
        <strain evidence="10">PF001</strain>
    </source>
</reference>
<dbReference type="PANTHER" id="PTHR43779">
    <property type="entry name" value="DIOXYGENASE RV0097-RELATED"/>
    <property type="match status" value="1"/>
</dbReference>
<evidence type="ECO:0000313" key="10">
    <source>
        <dbReference type="EMBL" id="KAF7189393.1"/>
    </source>
</evidence>
<evidence type="ECO:0000256" key="7">
    <source>
        <dbReference type="SAM" id="Coils"/>
    </source>
</evidence>
<evidence type="ECO:0000256" key="3">
    <source>
        <dbReference type="ARBA" id="ARBA00022723"/>
    </source>
</evidence>
<dbReference type="InterPro" id="IPR042098">
    <property type="entry name" value="TauD-like_sf"/>
</dbReference>
<feature type="compositionally biased region" description="Polar residues" evidence="8">
    <location>
        <begin position="287"/>
        <end position="311"/>
    </location>
</feature>
<keyword evidence="4 10" id="KW-0223">Dioxygenase</keyword>
<comment type="cofactor">
    <cofactor evidence="1">
        <name>Fe(2+)</name>
        <dbReference type="ChEBI" id="CHEBI:29033"/>
    </cofactor>
</comment>
<protein>
    <submittedName>
        <fullName evidence="10">Alpha-ketoglutarate-dependent xanthine dioxygenase xanA</fullName>
    </submittedName>
</protein>
<feature type="region of interest" description="Disordered" evidence="8">
    <location>
        <begin position="76"/>
        <end position="111"/>
    </location>
</feature>
<dbReference type="OrthoDB" id="93019at2759"/>
<dbReference type="Proteomes" id="UP000660729">
    <property type="component" value="Unassembled WGS sequence"/>
</dbReference>
<dbReference type="GO" id="GO:0051213">
    <property type="term" value="F:dioxygenase activity"/>
    <property type="evidence" value="ECO:0007669"/>
    <property type="project" value="UniProtKB-KW"/>
</dbReference>
<feature type="coiled-coil region" evidence="7">
    <location>
        <begin position="33"/>
        <end position="60"/>
    </location>
</feature>
<dbReference type="InterPro" id="IPR003819">
    <property type="entry name" value="TauD/TfdA-like"/>
</dbReference>
<evidence type="ECO:0000259" key="9">
    <source>
        <dbReference type="Pfam" id="PF02668"/>
    </source>
</evidence>